<dbReference type="InterPro" id="IPR012337">
    <property type="entry name" value="RNaseH-like_sf"/>
</dbReference>
<organism evidence="2 3">
    <name type="scientific">Microbispora bryophytorum</name>
    <dbReference type="NCBI Taxonomy" id="1460882"/>
    <lineage>
        <taxon>Bacteria</taxon>
        <taxon>Bacillati</taxon>
        <taxon>Actinomycetota</taxon>
        <taxon>Actinomycetes</taxon>
        <taxon>Streptosporangiales</taxon>
        <taxon>Streptosporangiaceae</taxon>
        <taxon>Microbispora</taxon>
    </lineage>
</organism>
<gene>
    <name evidence="2" type="ORF">GCM10011574_42990</name>
</gene>
<reference evidence="2" key="1">
    <citation type="journal article" date="2014" name="Int. J. Syst. Evol. Microbiol.">
        <title>Complete genome sequence of Corynebacterium casei LMG S-19264T (=DSM 44701T), isolated from a smear-ripened cheese.</title>
        <authorList>
            <consortium name="US DOE Joint Genome Institute (JGI-PGF)"/>
            <person name="Walter F."/>
            <person name="Albersmeier A."/>
            <person name="Kalinowski J."/>
            <person name="Ruckert C."/>
        </authorList>
    </citation>
    <scope>NUCLEOTIDE SEQUENCE</scope>
    <source>
        <strain evidence="2">CGMCC 4.7138</strain>
    </source>
</reference>
<dbReference type="RefSeq" id="WP_208762215.1">
    <property type="nucleotide sequence ID" value="NZ_BMMN01000007.1"/>
</dbReference>
<accession>A0A8H9H166</accession>
<dbReference type="AlphaFoldDB" id="A0A8H9H166"/>
<reference evidence="2" key="2">
    <citation type="submission" date="2020-09" db="EMBL/GenBank/DDBJ databases">
        <authorList>
            <person name="Sun Q."/>
            <person name="Zhou Y."/>
        </authorList>
    </citation>
    <scope>NUCLEOTIDE SEQUENCE</scope>
    <source>
        <strain evidence="2">CGMCC 4.7138</strain>
    </source>
</reference>
<dbReference type="EMBL" id="BMMN01000007">
    <property type="protein sequence ID" value="GGO18369.1"/>
    <property type="molecule type" value="Genomic_DNA"/>
</dbReference>
<dbReference type="InterPro" id="IPR036397">
    <property type="entry name" value="RNaseH_sf"/>
</dbReference>
<comment type="caution">
    <text evidence="2">The sequence shown here is derived from an EMBL/GenBank/DDBJ whole genome shotgun (WGS) entry which is preliminary data.</text>
</comment>
<name>A0A8H9H166_9ACTN</name>
<dbReference type="GO" id="GO:0003676">
    <property type="term" value="F:nucleic acid binding"/>
    <property type="evidence" value="ECO:0007669"/>
    <property type="project" value="InterPro"/>
</dbReference>
<keyword evidence="3" id="KW-1185">Reference proteome</keyword>
<dbReference type="Gene3D" id="3.30.420.10">
    <property type="entry name" value="Ribonuclease H-like superfamily/Ribonuclease H"/>
    <property type="match status" value="1"/>
</dbReference>
<feature type="region of interest" description="Disordered" evidence="1">
    <location>
        <begin position="197"/>
        <end position="240"/>
    </location>
</feature>
<evidence type="ECO:0000313" key="3">
    <source>
        <dbReference type="Proteomes" id="UP000653480"/>
    </source>
</evidence>
<sequence>MKAETYISVDVEADGPIPGPYSMVSFGMTVAGRMTGRRFERTDPESQTFYAELRPISDDWVAEALAVSGLDRATLQREGRDPAEAMTEAAAWVREVCGDDLPVLAAFPLSYDWMWMYWYFLRFTGQSPFGHSRCIDIKTLYAAKAVVPVAWATKRQMPREVRARRPHTHNALDDAIEQAELLQNLMLWPGAARRGRDASDVGGTAAPDLGGTASSDLGGTDSPDLGGTASPDLSGAASPD</sequence>
<proteinExistence type="predicted"/>
<evidence type="ECO:0008006" key="4">
    <source>
        <dbReference type="Google" id="ProtNLM"/>
    </source>
</evidence>
<evidence type="ECO:0000313" key="2">
    <source>
        <dbReference type="EMBL" id="GGO18369.1"/>
    </source>
</evidence>
<dbReference type="SUPFAM" id="SSF53098">
    <property type="entry name" value="Ribonuclease H-like"/>
    <property type="match status" value="1"/>
</dbReference>
<dbReference type="Proteomes" id="UP000653480">
    <property type="component" value="Unassembled WGS sequence"/>
</dbReference>
<evidence type="ECO:0000256" key="1">
    <source>
        <dbReference type="SAM" id="MobiDB-lite"/>
    </source>
</evidence>
<protein>
    <recommendedName>
        <fullName evidence="4">Exonuclease</fullName>
    </recommendedName>
</protein>